<evidence type="ECO:0000256" key="1">
    <source>
        <dbReference type="SAM" id="MobiDB-lite"/>
    </source>
</evidence>
<keyword evidence="2" id="KW-0472">Membrane</keyword>
<dbReference type="AlphaFoldDB" id="A0A7T4A1Q0"/>
<gene>
    <name evidence="3" type="ORF">I6H47_07195</name>
</gene>
<evidence type="ECO:0000313" key="3">
    <source>
        <dbReference type="EMBL" id="QQB15699.1"/>
    </source>
</evidence>
<evidence type="ECO:0000256" key="2">
    <source>
        <dbReference type="SAM" id="Phobius"/>
    </source>
</evidence>
<feature type="transmembrane region" description="Helical" evidence="2">
    <location>
        <begin position="48"/>
        <end position="70"/>
    </location>
</feature>
<feature type="region of interest" description="Disordered" evidence="1">
    <location>
        <begin position="1"/>
        <end position="41"/>
    </location>
</feature>
<accession>A0A7T4A1Q0</accession>
<evidence type="ECO:0000313" key="4">
    <source>
        <dbReference type="Proteomes" id="UP000595374"/>
    </source>
</evidence>
<dbReference type="Proteomes" id="UP000595374">
    <property type="component" value="Chromosome"/>
</dbReference>
<organism evidence="3 4">
    <name type="scientific">Brevibacterium casei</name>
    <dbReference type="NCBI Taxonomy" id="33889"/>
    <lineage>
        <taxon>Bacteria</taxon>
        <taxon>Bacillati</taxon>
        <taxon>Actinomycetota</taxon>
        <taxon>Actinomycetes</taxon>
        <taxon>Micrococcales</taxon>
        <taxon>Brevibacteriaceae</taxon>
        <taxon>Brevibacterium</taxon>
    </lineage>
</organism>
<keyword evidence="2" id="KW-1133">Transmembrane helix</keyword>
<feature type="transmembrane region" description="Helical" evidence="2">
    <location>
        <begin position="90"/>
        <end position="112"/>
    </location>
</feature>
<keyword evidence="2" id="KW-0812">Transmembrane</keyword>
<feature type="transmembrane region" description="Helical" evidence="2">
    <location>
        <begin position="133"/>
        <end position="162"/>
    </location>
</feature>
<name>A0A7T4A1Q0_9MICO</name>
<feature type="transmembrane region" description="Helical" evidence="2">
    <location>
        <begin position="182"/>
        <end position="205"/>
    </location>
</feature>
<dbReference type="RefSeq" id="WP_198500640.1">
    <property type="nucleotide sequence ID" value="NZ_CP065989.1"/>
</dbReference>
<protein>
    <submittedName>
        <fullName evidence="3">Uncharacterized protein</fullName>
    </submittedName>
</protein>
<dbReference type="EMBL" id="CP065989">
    <property type="protein sequence ID" value="QQB15699.1"/>
    <property type="molecule type" value="Genomic_DNA"/>
</dbReference>
<proteinExistence type="predicted"/>
<sequence>MSFRTKDLKPARREAEDGEPEGRRSGNREPQSREPRNREPQNREIPRWALIAGWGALVLPLPSVAWRIALLAGLDVGFGLADEVRFSAGGVVYVLGLEVLTLLVAVAGFGLIRPWGEVVPRWVPRLGGRTIPPLVPLIVGGIGTVVLLGLIGSVLVKFVLAWTGVVPGWTPDVGMSAGERAVLLACYIPFFVWPVAIAVALIGYGRRRLGARSARVSADRTPGSAVTV</sequence>
<reference evidence="3 4" key="1">
    <citation type="submission" date="2020-12" db="EMBL/GenBank/DDBJ databases">
        <title>FDA dAtabase for Regulatory Grade micrObial Sequences (FDA-ARGOS): Supporting development and validation of Infectious Disease Dx tests.</title>
        <authorList>
            <person name="Sproer C."/>
            <person name="Gronow S."/>
            <person name="Severitt S."/>
            <person name="Schroder I."/>
            <person name="Tallon L."/>
            <person name="Sadzewicz L."/>
            <person name="Zhao X."/>
            <person name="Boylan J."/>
            <person name="Ott S."/>
            <person name="Bowen H."/>
            <person name="Vavikolanu K."/>
            <person name="Mehta A."/>
            <person name="Aluvathingal J."/>
            <person name="Nadendla S."/>
            <person name="Lowell S."/>
            <person name="Myers T."/>
            <person name="Yan Y."/>
            <person name="Sichtig H."/>
        </authorList>
    </citation>
    <scope>NUCLEOTIDE SEQUENCE [LARGE SCALE GENOMIC DNA]</scope>
    <source>
        <strain evidence="3 4">FDAARGOS_990</strain>
    </source>
</reference>